<dbReference type="GO" id="GO:0005634">
    <property type="term" value="C:nucleus"/>
    <property type="evidence" value="ECO:0007669"/>
    <property type="project" value="UniProtKB-SubCell"/>
</dbReference>
<dbReference type="GO" id="GO:0003682">
    <property type="term" value="F:chromatin binding"/>
    <property type="evidence" value="ECO:0007669"/>
    <property type="project" value="InterPro"/>
</dbReference>
<dbReference type="SUPFAM" id="SSF53335">
    <property type="entry name" value="S-adenosyl-L-methionine-dependent methyltransferases"/>
    <property type="match status" value="1"/>
</dbReference>
<keyword evidence="3 8" id="KW-0489">Methyltransferase</keyword>
<dbReference type="InterPro" id="IPR043151">
    <property type="entry name" value="BAH_sf"/>
</dbReference>
<keyword evidence="4 8" id="KW-0808">Transferase</keyword>
<name>F0XN91_GROCL</name>
<feature type="region of interest" description="Disordered" evidence="9">
    <location>
        <begin position="1068"/>
        <end position="1098"/>
    </location>
</feature>
<dbReference type="GeneID" id="25974797"/>
<gene>
    <name evidence="11" type="ORF">CMQ_1871</name>
</gene>
<comment type="subcellular location">
    <subcellularLocation>
        <location evidence="1">Nucleus</location>
    </subcellularLocation>
</comment>
<evidence type="ECO:0000256" key="1">
    <source>
        <dbReference type="ARBA" id="ARBA00004123"/>
    </source>
</evidence>
<evidence type="ECO:0000256" key="6">
    <source>
        <dbReference type="ARBA" id="ARBA00023125"/>
    </source>
</evidence>
<dbReference type="InterPro" id="IPR001525">
    <property type="entry name" value="C5_MeTfrase"/>
</dbReference>
<evidence type="ECO:0000313" key="11">
    <source>
        <dbReference type="EMBL" id="EFX00790.1"/>
    </source>
</evidence>
<dbReference type="InterPro" id="IPR018117">
    <property type="entry name" value="C5_DNA_meth_AS"/>
</dbReference>
<dbReference type="GO" id="GO:0003886">
    <property type="term" value="F:DNA (cytosine-5-)-methyltransferase activity"/>
    <property type="evidence" value="ECO:0007669"/>
    <property type="project" value="UniProtKB-EC"/>
</dbReference>
<dbReference type="AlphaFoldDB" id="F0XN91"/>
<evidence type="ECO:0000256" key="4">
    <source>
        <dbReference type="ARBA" id="ARBA00022679"/>
    </source>
</evidence>
<feature type="compositionally biased region" description="Low complexity" evidence="9">
    <location>
        <begin position="1088"/>
        <end position="1098"/>
    </location>
</feature>
<evidence type="ECO:0000256" key="9">
    <source>
        <dbReference type="SAM" id="MobiDB-lite"/>
    </source>
</evidence>
<dbReference type="Gene3D" id="3.90.120.10">
    <property type="entry name" value="DNA Methylase, subunit A, domain 2"/>
    <property type="match status" value="1"/>
</dbReference>
<keyword evidence="6" id="KW-0238">DNA-binding</keyword>
<dbReference type="Gene3D" id="2.30.30.490">
    <property type="match status" value="1"/>
</dbReference>
<dbReference type="STRING" id="655863.F0XN91"/>
<dbReference type="Proteomes" id="UP000007796">
    <property type="component" value="Unassembled WGS sequence"/>
</dbReference>
<evidence type="ECO:0000256" key="2">
    <source>
        <dbReference type="ARBA" id="ARBA00011975"/>
    </source>
</evidence>
<dbReference type="Pfam" id="PF00145">
    <property type="entry name" value="DNA_methylase"/>
    <property type="match status" value="2"/>
</dbReference>
<dbReference type="PANTHER" id="PTHR10629">
    <property type="entry name" value="CYTOSINE-SPECIFIC METHYLTRANSFERASE"/>
    <property type="match status" value="1"/>
</dbReference>
<dbReference type="InterPro" id="IPR050390">
    <property type="entry name" value="C5-Methyltransferase"/>
</dbReference>
<dbReference type="InterPro" id="IPR057215">
    <property type="entry name" value="DUF7893"/>
</dbReference>
<protein>
    <recommendedName>
        <fullName evidence="2">DNA (cytosine-5-)-methyltransferase</fullName>
        <ecNumber evidence="2">2.1.1.37</ecNumber>
    </recommendedName>
</protein>
<dbReference type="GO" id="GO:0003677">
    <property type="term" value="F:DNA binding"/>
    <property type="evidence" value="ECO:0007669"/>
    <property type="project" value="UniProtKB-KW"/>
</dbReference>
<keyword evidence="5 8" id="KW-0949">S-adenosyl-L-methionine</keyword>
<dbReference type="EC" id="2.1.1.37" evidence="2"/>
<dbReference type="InterPro" id="IPR029063">
    <property type="entry name" value="SAM-dependent_MTases_sf"/>
</dbReference>
<sequence>MREGARALSVQLPESTVTSPRSVAVNYEPRLAVTVETTAVDELLATARLRCIDKDYVELELDEFEIYRDPDKTQARLVSLHHLGTDERLSPRLYFDGILSVGGSSRQFYVQRVPVVEVPVDNYGADCDTAAESVWLRSEVGRTRNVFYRLGRPSVVYKRFFRPFLWIVDLGKHFVDFCEHLTSDGRGVRLSHFKTAFARWLRRVHGQSTACRRWHAQFGRDDFRTAVTAHREYLWKEVSSILGEERGRSIGFFREVSCQLYHNWTPDLDRQPVQPTVVTPYNYRLFSHLAIGPYLQETPGKGVARCGDATSILPQCQTSFRTGPEAADKQAALRAIQVGDVISCLRDSTASGSGWSAEGERSPFWYALVHRVTSSSPTGRRLDVAWLYAPEHTPCRQMRYPWRNELFLSDHCTCDEDVFLAEHDVVAVHSVDWFGRPDTTADFFVRQTYLCADRCFVRLQAEHTVCKSSPMLALFADLVDAGSNRYAGAARPLAVGDTVLATLAAHDVRSEPFAIVALFADDNSIKGEPVPMARLRRLLRRRAVDATAPAAADNELVYSQQIVSLPASRIVGRCVVRVFPADSSIPSPYNRGGAGNLFFMTHKECLVSNTQCAASATAPATSNTTSSPTYIPLQEPVSLRQGFHPTPTCQRKLRALDLFCGCGSLGRGLEDAGVVETRWANDIWDRAIHTLMANRATADAVEPFLGSADELLARALQGRYSRAVPAPGEVDLISGGSPCQGFSVLTSDKAAPKQYKNRSMVASFASMVDLYRPLYGVLENVPAFVARQPRQQDKNHREDIFGQLLCALVGLGYQVAVHLGNAWAYGAPQSRQRVFLLFAAPAVRLPVFPLPSHGSPSDFHATTAVGGLANGDCIAEAWDGPTAFPFVSIGRATADLQIGPAACVDDGFVDVCIPHPDHRVCADTSDQMRLQIAYVPPFPFGMNVPRAMARRHEDPATSPSLRVLFTDHVLAAKMTTNAYKRVDPTRLLATVTTNCNAADGWTGAVLHWRHRRPLTVLEVRRAQGMPDDDVLVGSPKDQWKMVGNAVARPLAMAIGLAVREAWLGSLDEDPRPPSSCRPSPKNRQTPLTTVTATSSASSPFKQNRIFKTSVRRSTVSGATVVSLADTADSDLDEDRPHKRPPPVVIDLTAKRPRYDSDSEATMVGDESS</sequence>
<accession>F0XN91</accession>
<dbReference type="EMBL" id="GL629795">
    <property type="protein sequence ID" value="EFX00790.1"/>
    <property type="molecule type" value="Genomic_DNA"/>
</dbReference>
<evidence type="ECO:0000256" key="5">
    <source>
        <dbReference type="ARBA" id="ARBA00022691"/>
    </source>
</evidence>
<evidence type="ECO:0000259" key="10">
    <source>
        <dbReference type="PROSITE" id="PS51038"/>
    </source>
</evidence>
<feature type="domain" description="BAH" evidence="10">
    <location>
        <begin position="334"/>
        <end position="460"/>
    </location>
</feature>
<dbReference type="eggNOG" id="ENOG502R6QN">
    <property type="taxonomic scope" value="Eukaryota"/>
</dbReference>
<dbReference type="OrthoDB" id="5376140at2759"/>
<dbReference type="Pfam" id="PF25423">
    <property type="entry name" value="DUF7893"/>
    <property type="match status" value="1"/>
</dbReference>
<dbReference type="PROSITE" id="PS51679">
    <property type="entry name" value="SAM_MT_C5"/>
    <property type="match status" value="1"/>
</dbReference>
<evidence type="ECO:0000313" key="12">
    <source>
        <dbReference type="Proteomes" id="UP000007796"/>
    </source>
</evidence>
<dbReference type="PRINTS" id="PR00105">
    <property type="entry name" value="C5METTRFRASE"/>
</dbReference>
<keyword evidence="7" id="KW-0539">Nucleus</keyword>
<comment type="similarity">
    <text evidence="8">Belongs to the class I-like SAM-binding methyltransferase superfamily. C5-methyltransferase family.</text>
</comment>
<dbReference type="PROSITE" id="PS51038">
    <property type="entry name" value="BAH"/>
    <property type="match status" value="2"/>
</dbReference>
<feature type="active site" evidence="8">
    <location>
        <position position="739"/>
    </location>
</feature>
<dbReference type="Gene3D" id="3.40.50.150">
    <property type="entry name" value="Vaccinia Virus protein VP39"/>
    <property type="match status" value="1"/>
</dbReference>
<evidence type="ECO:0000256" key="8">
    <source>
        <dbReference type="PROSITE-ProRule" id="PRU01016"/>
    </source>
</evidence>
<dbReference type="HOGENOM" id="CLU_003836_2_0_1"/>
<dbReference type="PROSITE" id="PS00094">
    <property type="entry name" value="C5_MTASE_1"/>
    <property type="match status" value="1"/>
</dbReference>
<dbReference type="GO" id="GO:0032259">
    <property type="term" value="P:methylation"/>
    <property type="evidence" value="ECO:0007669"/>
    <property type="project" value="UniProtKB-KW"/>
</dbReference>
<dbReference type="GO" id="GO:0044027">
    <property type="term" value="P:negative regulation of gene expression via chromosomal CpG island methylation"/>
    <property type="evidence" value="ECO:0007669"/>
    <property type="project" value="TreeGrafter"/>
</dbReference>
<proteinExistence type="inferred from homology"/>
<organism evidence="12">
    <name type="scientific">Grosmannia clavigera (strain kw1407 / UAMH 11150)</name>
    <name type="common">Blue stain fungus</name>
    <name type="synonym">Graphiocladiella clavigera</name>
    <dbReference type="NCBI Taxonomy" id="655863"/>
    <lineage>
        <taxon>Eukaryota</taxon>
        <taxon>Fungi</taxon>
        <taxon>Dikarya</taxon>
        <taxon>Ascomycota</taxon>
        <taxon>Pezizomycotina</taxon>
        <taxon>Sordariomycetes</taxon>
        <taxon>Sordariomycetidae</taxon>
        <taxon>Ophiostomatales</taxon>
        <taxon>Ophiostomataceae</taxon>
        <taxon>Leptographium</taxon>
    </lineage>
</organism>
<feature type="region of interest" description="Disordered" evidence="9">
    <location>
        <begin position="1124"/>
        <end position="1168"/>
    </location>
</feature>
<dbReference type="RefSeq" id="XP_014170272.1">
    <property type="nucleotide sequence ID" value="XM_014314797.1"/>
</dbReference>
<dbReference type="PANTHER" id="PTHR10629:SF54">
    <property type="entry name" value="DNA METHYLTRANSFERASE DIM-2"/>
    <property type="match status" value="1"/>
</dbReference>
<keyword evidence="12" id="KW-1185">Reference proteome</keyword>
<reference evidence="11 12" key="1">
    <citation type="journal article" date="2011" name="Proc. Natl. Acad. Sci. U.S.A.">
        <title>Genome and transcriptome analyses of the mountain pine beetle-fungal symbiont Grosmannia clavigera, a lodgepole pine pathogen.</title>
        <authorList>
            <person name="DiGuistini S."/>
            <person name="Wang Y."/>
            <person name="Liao N.Y."/>
            <person name="Taylor G."/>
            <person name="Tanguay P."/>
            <person name="Feau N."/>
            <person name="Henrissat B."/>
            <person name="Chan S.K."/>
            <person name="Hesse-Orce U."/>
            <person name="Alamouti S.M."/>
            <person name="Tsui C.K.M."/>
            <person name="Docking R.T."/>
            <person name="Levasseur A."/>
            <person name="Haridas S."/>
            <person name="Robertson G."/>
            <person name="Birol I."/>
            <person name="Holt R.A."/>
            <person name="Marra M.A."/>
            <person name="Hamelin R.C."/>
            <person name="Hirst M."/>
            <person name="Jones S.J.M."/>
            <person name="Bohlmann J."/>
            <person name="Breuil C."/>
        </authorList>
    </citation>
    <scope>NUCLEOTIDE SEQUENCE [LARGE SCALE GENOMIC DNA]</scope>
    <source>
        <strain evidence="12">kw1407 / UAMH 11150</strain>
    </source>
</reference>
<feature type="domain" description="BAH" evidence="10">
    <location>
        <begin position="491"/>
        <end position="615"/>
    </location>
</feature>
<dbReference type="InParanoid" id="F0XN91"/>
<dbReference type="InterPro" id="IPR001025">
    <property type="entry name" value="BAH_dom"/>
</dbReference>
<evidence type="ECO:0000256" key="7">
    <source>
        <dbReference type="ARBA" id="ARBA00023242"/>
    </source>
</evidence>
<evidence type="ECO:0000256" key="3">
    <source>
        <dbReference type="ARBA" id="ARBA00022603"/>
    </source>
</evidence>